<feature type="domain" description="Sensor histidine kinase NatK-like C-terminal" evidence="2">
    <location>
        <begin position="325"/>
        <end position="423"/>
    </location>
</feature>
<evidence type="ECO:0000313" key="4">
    <source>
        <dbReference type="Proteomes" id="UP001516620"/>
    </source>
</evidence>
<dbReference type="RefSeq" id="WP_193415029.1">
    <property type="nucleotide sequence ID" value="NZ_JADCNN020000004.1"/>
</dbReference>
<gene>
    <name evidence="3" type="ORF">IM700_006575</name>
</gene>
<dbReference type="Pfam" id="PF14501">
    <property type="entry name" value="HATPase_c_5"/>
    <property type="match status" value="1"/>
</dbReference>
<keyword evidence="1" id="KW-0472">Membrane</keyword>
<dbReference type="PANTHER" id="PTHR40448">
    <property type="entry name" value="TWO-COMPONENT SENSOR HISTIDINE KINASE"/>
    <property type="match status" value="1"/>
</dbReference>
<feature type="transmembrane region" description="Helical" evidence="1">
    <location>
        <begin position="128"/>
        <end position="145"/>
    </location>
</feature>
<feature type="transmembrane region" description="Helical" evidence="1">
    <location>
        <begin position="6"/>
        <end position="24"/>
    </location>
</feature>
<comment type="caution">
    <text evidence="3">The sequence shown here is derived from an EMBL/GenBank/DDBJ whole genome shotgun (WGS) entry which is preliminary data.</text>
</comment>
<keyword evidence="1" id="KW-1133">Transmembrane helix</keyword>
<sequence>MIPFHLPILISIVFVLGYQLLLYFDSVFGRSARKPHRIVHFIVFVLVSTVYLTVDMGWGAASGVALLLIYSLADSYQVELKNKLMYTVLYAVLMSIVNSLSLFVFYTLNSDEFRNFEPSSFSASAKTLLLSCTFMFVVVQLIRLMAKRRTYPLKPSYYLLFLFVPVFSIYQVNRLAAFSEKNLHFFIWVIGLLLLNVLVIYMFDTMMEKFQFQQENFQLQRQMDYQDANYEKTVHSFKSIKRIIHDTNQQFLYVEECIKRGDPAAALEHIRVTLNKVEDAYHRVNTGHLVIDALVTNALNIGEANGIRIDTQLSLYSQDLNIDRYDLCVVLGNMLDNALEASKKVKIAEDRYILIRIRSDESALSIQIKNQTEHEVIRLQSQKPNREFHGIGLTNISRICEKYGGNMTIETGSKSFNNMVLLPFGD</sequence>
<feature type="transmembrane region" description="Helical" evidence="1">
    <location>
        <begin position="36"/>
        <end position="52"/>
    </location>
</feature>
<dbReference type="SUPFAM" id="SSF55874">
    <property type="entry name" value="ATPase domain of HSP90 chaperone/DNA topoisomerase II/histidine kinase"/>
    <property type="match status" value="1"/>
</dbReference>
<evidence type="ECO:0000259" key="2">
    <source>
        <dbReference type="Pfam" id="PF14501"/>
    </source>
</evidence>
<keyword evidence="4" id="KW-1185">Reference proteome</keyword>
<accession>A0ABS2H682</accession>
<keyword evidence="3" id="KW-0418">Kinase</keyword>
<dbReference type="EMBL" id="JADCNN020000004">
    <property type="protein sequence ID" value="MBM6995325.1"/>
    <property type="molecule type" value="Genomic_DNA"/>
</dbReference>
<dbReference type="InterPro" id="IPR032834">
    <property type="entry name" value="NatK-like_C"/>
</dbReference>
<evidence type="ECO:0000256" key="1">
    <source>
        <dbReference type="SAM" id="Phobius"/>
    </source>
</evidence>
<dbReference type="Gene3D" id="3.30.565.10">
    <property type="entry name" value="Histidine kinase-like ATPase, C-terminal domain"/>
    <property type="match status" value="1"/>
</dbReference>
<organism evidence="3 4">
    <name type="scientific">Paenibacillus rhizolycopersici</name>
    <dbReference type="NCBI Taxonomy" id="2780073"/>
    <lineage>
        <taxon>Bacteria</taxon>
        <taxon>Bacillati</taxon>
        <taxon>Bacillota</taxon>
        <taxon>Bacilli</taxon>
        <taxon>Bacillales</taxon>
        <taxon>Paenibacillaceae</taxon>
        <taxon>Paenibacillus</taxon>
    </lineage>
</organism>
<dbReference type="PANTHER" id="PTHR40448:SF1">
    <property type="entry name" value="TWO-COMPONENT SENSOR HISTIDINE KINASE"/>
    <property type="match status" value="1"/>
</dbReference>
<evidence type="ECO:0000313" key="3">
    <source>
        <dbReference type="EMBL" id="MBM6995325.1"/>
    </source>
</evidence>
<reference evidence="3 4" key="1">
    <citation type="submission" date="2021-01" db="EMBL/GenBank/DDBJ databases">
        <title>Paenibacillus sp.nov. isolated from the rhizosphere soil of tomato plant.</title>
        <authorList>
            <person name="Thin K.K."/>
            <person name="Zhang X."/>
            <person name="He S."/>
        </authorList>
    </citation>
    <scope>NUCLEOTIDE SEQUENCE [LARGE SCALE GENOMIC DNA]</scope>
    <source>
        <strain evidence="3 4">DXFW5</strain>
    </source>
</reference>
<feature type="transmembrane region" description="Helical" evidence="1">
    <location>
        <begin position="185"/>
        <end position="203"/>
    </location>
</feature>
<dbReference type="InterPro" id="IPR036890">
    <property type="entry name" value="HATPase_C_sf"/>
</dbReference>
<feature type="transmembrane region" description="Helical" evidence="1">
    <location>
        <begin position="88"/>
        <end position="108"/>
    </location>
</feature>
<protein>
    <submittedName>
        <fullName evidence="3">Sensor histidine kinase</fullName>
    </submittedName>
</protein>
<feature type="transmembrane region" description="Helical" evidence="1">
    <location>
        <begin position="157"/>
        <end position="173"/>
    </location>
</feature>
<name>A0ABS2H682_9BACL</name>
<keyword evidence="3" id="KW-0808">Transferase</keyword>
<dbReference type="GO" id="GO:0016301">
    <property type="term" value="F:kinase activity"/>
    <property type="evidence" value="ECO:0007669"/>
    <property type="project" value="UniProtKB-KW"/>
</dbReference>
<dbReference type="Proteomes" id="UP001516620">
    <property type="component" value="Unassembled WGS sequence"/>
</dbReference>
<dbReference type="CDD" id="cd16935">
    <property type="entry name" value="HATPase_AgrC-ComD-like"/>
    <property type="match status" value="1"/>
</dbReference>
<keyword evidence="1" id="KW-0812">Transmembrane</keyword>
<proteinExistence type="predicted"/>